<organism evidence="2 3">
    <name type="scientific">Eimeria maxima</name>
    <name type="common">Coccidian parasite</name>
    <dbReference type="NCBI Taxonomy" id="5804"/>
    <lineage>
        <taxon>Eukaryota</taxon>
        <taxon>Sar</taxon>
        <taxon>Alveolata</taxon>
        <taxon>Apicomplexa</taxon>
        <taxon>Conoidasida</taxon>
        <taxon>Coccidia</taxon>
        <taxon>Eucoccidiorida</taxon>
        <taxon>Eimeriorina</taxon>
        <taxon>Eimeriidae</taxon>
        <taxon>Eimeria</taxon>
    </lineage>
</organism>
<evidence type="ECO:0000256" key="1">
    <source>
        <dbReference type="SAM" id="MobiDB-lite"/>
    </source>
</evidence>
<dbReference type="EMBL" id="HG722138">
    <property type="protein sequence ID" value="CDJ61575.1"/>
    <property type="molecule type" value="Genomic_DNA"/>
</dbReference>
<dbReference type="RefSeq" id="XP_013338225.1">
    <property type="nucleotide sequence ID" value="XM_013482771.1"/>
</dbReference>
<feature type="region of interest" description="Disordered" evidence="1">
    <location>
        <begin position="1"/>
        <end position="40"/>
    </location>
</feature>
<name>U6MIX0_EIMMA</name>
<reference evidence="2" key="1">
    <citation type="submission" date="2013-10" db="EMBL/GenBank/DDBJ databases">
        <title>Genomic analysis of the causative agents of coccidiosis in chickens.</title>
        <authorList>
            <person name="Reid A.J."/>
            <person name="Blake D."/>
            <person name="Billington K."/>
            <person name="Browne H."/>
            <person name="Dunn M."/>
            <person name="Hung S."/>
            <person name="Kawahara F."/>
            <person name="Miranda-Saavedra D."/>
            <person name="Mourier T."/>
            <person name="Nagra H."/>
            <person name="Otto T.D."/>
            <person name="Rawlings N."/>
            <person name="Sanchez A."/>
            <person name="Sanders M."/>
            <person name="Subramaniam C."/>
            <person name="Tay Y."/>
            <person name="Dear P."/>
            <person name="Doerig C."/>
            <person name="Gruber A."/>
            <person name="Parkinson J."/>
            <person name="Shirley M."/>
            <person name="Wan K.L."/>
            <person name="Berriman M."/>
            <person name="Tomley F."/>
            <person name="Pain A."/>
        </authorList>
    </citation>
    <scope>NUCLEOTIDE SEQUENCE [LARGE SCALE GENOMIC DNA]</scope>
    <source>
        <strain evidence="2">Weybridge</strain>
    </source>
</reference>
<evidence type="ECO:0000313" key="2">
    <source>
        <dbReference type="EMBL" id="CDJ61575.1"/>
    </source>
</evidence>
<proteinExistence type="predicted"/>
<feature type="compositionally biased region" description="Basic and acidic residues" evidence="1">
    <location>
        <begin position="19"/>
        <end position="40"/>
    </location>
</feature>
<accession>U6MIX0</accession>
<feature type="region of interest" description="Disordered" evidence="1">
    <location>
        <begin position="250"/>
        <end position="292"/>
    </location>
</feature>
<evidence type="ECO:0000313" key="3">
    <source>
        <dbReference type="Proteomes" id="UP000030763"/>
    </source>
</evidence>
<feature type="region of interest" description="Disordered" evidence="1">
    <location>
        <begin position="129"/>
        <end position="161"/>
    </location>
</feature>
<gene>
    <name evidence="2" type="ORF">EMWEY_00042490</name>
</gene>
<feature type="compositionally biased region" description="Basic and acidic residues" evidence="1">
    <location>
        <begin position="105"/>
        <end position="115"/>
    </location>
</feature>
<dbReference type="VEuPathDB" id="ToxoDB:EMWEY_00042490"/>
<dbReference type="Proteomes" id="UP000030763">
    <property type="component" value="Unassembled WGS sequence"/>
</dbReference>
<keyword evidence="3" id="KW-1185">Reference proteome</keyword>
<sequence length="415" mass="45506">MRAREGGNLGVCPKTMNKRPKDMSVKAKKPKTEADADIKEHECEGLSHGIIRELLRQHCKGMWSDSEDDSNSNGKTLTKQQKVVKCNDATFEPPHAQEGHASPEGAKRKINKDLTTDMVERETTETKIETMQQASRSHTAAIGGPPPLQHNPRQRQKQGIDKEDAAGLQGFGGVKRALHQPLAVDASHTCKGKALGKWNCMRRRVHAAVKAAPAATTSAAAVGVEVEKKGQQTAEGTGSVSRSLQLLKAMSGLPSPSTGSREGLKEVSGKPTGGNSNPNKQQEPAATREARKEFNEAVQDIRKMVYPHLGRFQRRQFLTTALRAMGIAAGKTQKMPLPELRARQKAKAEAISKRRAEEKTLGVTSHIDYQGSIQEATRSRLKLKAQKARRKHLRDTFKHAGKLSSRQKNRKDVAS</sequence>
<dbReference type="AlphaFoldDB" id="U6MIX0"/>
<dbReference type="OrthoDB" id="361247at2759"/>
<reference evidence="2" key="2">
    <citation type="submission" date="2013-10" db="EMBL/GenBank/DDBJ databases">
        <authorList>
            <person name="Aslett M."/>
        </authorList>
    </citation>
    <scope>NUCLEOTIDE SEQUENCE [LARGE SCALE GENOMIC DNA]</scope>
    <source>
        <strain evidence="2">Weybridge</strain>
    </source>
</reference>
<protein>
    <submittedName>
        <fullName evidence="2">Uncharacterized protein</fullName>
    </submittedName>
</protein>
<feature type="region of interest" description="Disordered" evidence="1">
    <location>
        <begin position="381"/>
        <end position="415"/>
    </location>
</feature>
<feature type="compositionally biased region" description="Polar residues" evidence="1">
    <location>
        <begin position="273"/>
        <end position="284"/>
    </location>
</feature>
<dbReference type="GeneID" id="25338235"/>
<feature type="compositionally biased region" description="Basic residues" evidence="1">
    <location>
        <begin position="381"/>
        <end position="409"/>
    </location>
</feature>
<feature type="compositionally biased region" description="Polar residues" evidence="1">
    <location>
        <begin position="129"/>
        <end position="138"/>
    </location>
</feature>
<feature type="region of interest" description="Disordered" evidence="1">
    <location>
        <begin position="91"/>
        <end position="115"/>
    </location>
</feature>